<accession>A0AAD5GZ09</accession>
<feature type="non-terminal residue" evidence="2">
    <location>
        <position position="1"/>
    </location>
</feature>
<proteinExistence type="predicted"/>
<keyword evidence="3" id="KW-1185">Reference proteome</keyword>
<dbReference type="PANTHER" id="PTHR37261:SF1">
    <property type="entry name" value="40S RIBOSOMAL PROTEIN S27"/>
    <property type="match status" value="1"/>
</dbReference>
<evidence type="ECO:0000313" key="3">
    <source>
        <dbReference type="Proteomes" id="UP001206925"/>
    </source>
</evidence>
<reference evidence="2" key="1">
    <citation type="submission" date="2022-06" db="EMBL/GenBank/DDBJ databases">
        <title>Uncovering the hologenomic basis of an extraordinary plant invasion.</title>
        <authorList>
            <person name="Bieker V.C."/>
            <person name="Martin M.D."/>
            <person name="Gilbert T."/>
            <person name="Hodgins K."/>
            <person name="Battlay P."/>
            <person name="Petersen B."/>
            <person name="Wilson J."/>
        </authorList>
    </citation>
    <scope>NUCLEOTIDE SEQUENCE</scope>
    <source>
        <strain evidence="2">AA19_3_7</strain>
        <tissue evidence="2">Leaf</tissue>
    </source>
</reference>
<feature type="region of interest" description="Disordered" evidence="1">
    <location>
        <begin position="548"/>
        <end position="569"/>
    </location>
</feature>
<dbReference type="Proteomes" id="UP001206925">
    <property type="component" value="Unassembled WGS sequence"/>
</dbReference>
<feature type="region of interest" description="Disordered" evidence="1">
    <location>
        <begin position="373"/>
        <end position="425"/>
    </location>
</feature>
<protein>
    <submittedName>
        <fullName evidence="2">Uncharacterized protein</fullName>
    </submittedName>
</protein>
<feature type="compositionally biased region" description="Polar residues" evidence="1">
    <location>
        <begin position="248"/>
        <end position="260"/>
    </location>
</feature>
<comment type="caution">
    <text evidence="2">The sequence shown here is derived from an EMBL/GenBank/DDBJ whole genome shotgun (WGS) entry which is preliminary data.</text>
</comment>
<feature type="compositionally biased region" description="Basic and acidic residues" evidence="1">
    <location>
        <begin position="281"/>
        <end position="297"/>
    </location>
</feature>
<dbReference type="EMBL" id="JAMZMK010000140">
    <property type="protein sequence ID" value="KAI7757271.1"/>
    <property type="molecule type" value="Genomic_DNA"/>
</dbReference>
<dbReference type="PANTHER" id="PTHR37261">
    <property type="entry name" value="40S RIBOSOMAL PROTEIN S27"/>
    <property type="match status" value="1"/>
</dbReference>
<organism evidence="2 3">
    <name type="scientific">Ambrosia artemisiifolia</name>
    <name type="common">Common ragweed</name>
    <dbReference type="NCBI Taxonomy" id="4212"/>
    <lineage>
        <taxon>Eukaryota</taxon>
        <taxon>Viridiplantae</taxon>
        <taxon>Streptophyta</taxon>
        <taxon>Embryophyta</taxon>
        <taxon>Tracheophyta</taxon>
        <taxon>Spermatophyta</taxon>
        <taxon>Magnoliopsida</taxon>
        <taxon>eudicotyledons</taxon>
        <taxon>Gunneridae</taxon>
        <taxon>Pentapetalae</taxon>
        <taxon>asterids</taxon>
        <taxon>campanulids</taxon>
        <taxon>Asterales</taxon>
        <taxon>Asteraceae</taxon>
        <taxon>Asteroideae</taxon>
        <taxon>Heliantheae alliance</taxon>
        <taxon>Heliantheae</taxon>
        <taxon>Ambrosia</taxon>
    </lineage>
</organism>
<gene>
    <name evidence="2" type="ORF">M8C21_019182</name>
</gene>
<evidence type="ECO:0000313" key="2">
    <source>
        <dbReference type="EMBL" id="KAI7757271.1"/>
    </source>
</evidence>
<sequence length="769" mass="84448">MSTPWSTESNWTASHTSLDSVITFETFDSPIDPQSIPTHPKPPLLLLPPSSINPQPCQITLNFTQKHEIRQVYVRSTARVYEIYYSPALQSDNEYLCTVRCSAAAMEESSFPATDVKEAISVNSDAPSDILPKARVANENKSGTNEDDWVEVKLPVGSDQNSNNNRNHQDFYEATAEINDSEPCMSLTIRLLSLQSKGCVYVDEVYVFADPFDSSDSENQTVNAETSANNSLMNMLVPTLLGLSKSRSVQLHDQNNSSSVGKPIKSEVEPTTLNNPVNHVHQQDETLRKPSEAKTESTRSQLPVSTPDKDNLCDLRTRNEFSYTRTEVLLEQLVARVSRIEDICMGFEENMLKPINSMEARLQRVEQQVESLGRCPVSPSFSKVEPNPESISNDGNGSRLCGEPESEKTESFSTGTQKPPEDTSMATVQEIPCCDEKLEVNDVSESPKKEKPKKTVSIDDALAAALAGFSSFTKPNDSCIVKSIDTTRGSNTDGEEVASVSSESLKPTAPEFIEDENDEGPTSCDVSSDIPDNSFDSHRIFQVDDEEAMGPTGSVSCPSSPPHETDDQQESIKAVKILTFDKTDILKHFPDQPQDVVESRVDFESPILEVKFASFDNGSLKSPLEALMTNDVARPATDEGVLTEEHSITTNNLLVDLDVDDTARPNTDEGVLIEEHSKTANNLLVDLDGDDTARPITDDGVLIEERSKTANNLLADLESDDAAVPATDEGILIEQRPETANNILENLDSDDIGKELQQDLPAAELETSF</sequence>
<feature type="region of interest" description="Disordered" evidence="1">
    <location>
        <begin position="248"/>
        <end position="312"/>
    </location>
</feature>
<dbReference type="AlphaFoldDB" id="A0AAD5GZ09"/>
<name>A0AAD5GZ09_AMBAR</name>
<evidence type="ECO:0000256" key="1">
    <source>
        <dbReference type="SAM" id="MobiDB-lite"/>
    </source>
</evidence>
<feature type="region of interest" description="Disordered" evidence="1">
    <location>
        <begin position="482"/>
        <end position="533"/>
    </location>
</feature>